<evidence type="ECO:0000313" key="8">
    <source>
        <dbReference type="EMBL" id="CDZ97949.1"/>
    </source>
</evidence>
<evidence type="ECO:0000256" key="3">
    <source>
        <dbReference type="ARBA" id="ARBA00022927"/>
    </source>
</evidence>
<reference evidence="8" key="1">
    <citation type="submission" date="2014-08" db="EMBL/GenBank/DDBJ databases">
        <authorList>
            <person name="Sharma Rahul"/>
            <person name="Thines Marco"/>
        </authorList>
    </citation>
    <scope>NUCLEOTIDE SEQUENCE</scope>
</reference>
<comment type="similarity">
    <text evidence="1 5">Belongs to the small Tim family.</text>
</comment>
<feature type="domain" description="Tim10-like" evidence="7">
    <location>
        <begin position="29"/>
        <end position="81"/>
    </location>
</feature>
<keyword evidence="2 5" id="KW-0999">Mitochondrion inner membrane</keyword>
<keyword evidence="4 5" id="KW-0811">Translocation</keyword>
<evidence type="ECO:0000256" key="4">
    <source>
        <dbReference type="ARBA" id="ARBA00023010"/>
    </source>
</evidence>
<feature type="region of interest" description="Disordered" evidence="6">
    <location>
        <begin position="1"/>
        <end position="22"/>
    </location>
</feature>
<proteinExistence type="inferred from homology"/>
<dbReference type="InterPro" id="IPR004217">
    <property type="entry name" value="Tim10-like"/>
</dbReference>
<keyword evidence="2 5" id="KW-0472">Membrane</keyword>
<dbReference type="InterPro" id="IPR035427">
    <property type="entry name" value="Tim10-like_dom_sf"/>
</dbReference>
<dbReference type="AlphaFoldDB" id="A0A0F7SKJ5"/>
<dbReference type="GO" id="GO:0005743">
    <property type="term" value="C:mitochondrial inner membrane"/>
    <property type="evidence" value="ECO:0007669"/>
    <property type="project" value="UniProtKB-SubCell"/>
</dbReference>
<sequence length="139" mass="15044">MSSIFGGKSANGSASQPDMQARKAEIMEQVKAELQLANAQELINKMNEKCYQKCVPKPGAMLTKSEETCLLSCMDRYMEACKFSYLAPEHPLDDLTAKQDEINVVSRSYVARLSKERGQLGSAGGGMLGGDPTMSGSNL</sequence>
<name>A0A0F7SKJ5_PHARH</name>
<accession>A0A0F7SKJ5</accession>
<dbReference type="GO" id="GO:0015031">
    <property type="term" value="P:protein transport"/>
    <property type="evidence" value="ECO:0007669"/>
    <property type="project" value="UniProtKB-KW"/>
</dbReference>
<evidence type="ECO:0000256" key="5">
    <source>
        <dbReference type="RuleBase" id="RU367043"/>
    </source>
</evidence>
<keyword evidence="5" id="KW-0143">Chaperone</keyword>
<organism evidence="8">
    <name type="scientific">Phaffia rhodozyma</name>
    <name type="common">Yeast</name>
    <name type="synonym">Xanthophyllomyces dendrorhous</name>
    <dbReference type="NCBI Taxonomy" id="264483"/>
    <lineage>
        <taxon>Eukaryota</taxon>
        <taxon>Fungi</taxon>
        <taxon>Dikarya</taxon>
        <taxon>Basidiomycota</taxon>
        <taxon>Agaricomycotina</taxon>
        <taxon>Tremellomycetes</taxon>
        <taxon>Cystofilobasidiales</taxon>
        <taxon>Mrakiaceae</taxon>
        <taxon>Phaffia</taxon>
    </lineage>
</organism>
<comment type="subunit">
    <text evidence="5">Heterohexamer.</text>
</comment>
<evidence type="ECO:0000259" key="7">
    <source>
        <dbReference type="Pfam" id="PF02953"/>
    </source>
</evidence>
<dbReference type="Gene3D" id="1.10.287.810">
    <property type="entry name" value="Mitochondrial import inner membrane translocase subunit tim13 like domains"/>
    <property type="match status" value="1"/>
</dbReference>
<keyword evidence="3 5" id="KW-0653">Protein transport</keyword>
<keyword evidence="5" id="KW-1015">Disulfide bond</keyword>
<dbReference type="SUPFAM" id="SSF144122">
    <property type="entry name" value="Tim10-like"/>
    <property type="match status" value="1"/>
</dbReference>
<comment type="function">
    <text evidence="5">Mitochondrial intermembrane chaperone that participates in the import and insertion of some multi-pass transmembrane proteins into the mitochondrial inner membrane. Also required for the transfer of beta-barrel precursors from the TOM complex to the sorting and assembly machinery (SAM complex) of the outer membrane. Acts as a chaperone-like protein that protects the hydrophobic precursors from aggregation and guide them through the mitochondrial intermembrane space.</text>
</comment>
<comment type="subcellular location">
    <subcellularLocation>
        <location evidence="5">Mitochondrion inner membrane</location>
        <topology evidence="5">Peripheral membrane protein</topology>
        <orientation evidence="5">Intermembrane side</orientation>
    </subcellularLocation>
</comment>
<keyword evidence="5" id="KW-0813">Transport</keyword>
<evidence type="ECO:0000256" key="6">
    <source>
        <dbReference type="SAM" id="MobiDB-lite"/>
    </source>
</evidence>
<dbReference type="Pfam" id="PF02953">
    <property type="entry name" value="zf-Tim10_DDP"/>
    <property type="match status" value="1"/>
</dbReference>
<evidence type="ECO:0000256" key="1">
    <source>
        <dbReference type="ARBA" id="ARBA00006720"/>
    </source>
</evidence>
<dbReference type="EMBL" id="LN483249">
    <property type="protein sequence ID" value="CDZ97949.1"/>
    <property type="molecule type" value="Genomic_DNA"/>
</dbReference>
<protein>
    <recommendedName>
        <fullName evidence="5">Mitochondrial import inner membrane translocase subunit</fullName>
    </recommendedName>
</protein>
<evidence type="ECO:0000256" key="2">
    <source>
        <dbReference type="ARBA" id="ARBA00022792"/>
    </source>
</evidence>
<comment type="domain">
    <text evidence="5">The twin CX3C motif contains 4 conserved Cys residues that form 2 disulfide bonds in the mitochondrial intermembrane space.</text>
</comment>
<keyword evidence="5" id="KW-0496">Mitochondrion</keyword>